<gene>
    <name evidence="1" type="ORF">FOKN1_1146</name>
</gene>
<accession>A0A1Z4VPX3</accession>
<dbReference type="KEGG" id="ttc:FOKN1_1146"/>
<dbReference type="Proteomes" id="UP000218765">
    <property type="component" value="Chromosome"/>
</dbReference>
<dbReference type="GO" id="GO:0020037">
    <property type="term" value="F:heme binding"/>
    <property type="evidence" value="ECO:0007669"/>
    <property type="project" value="InterPro"/>
</dbReference>
<dbReference type="AlphaFoldDB" id="A0A1Z4VPX3"/>
<dbReference type="GO" id="GO:0005506">
    <property type="term" value="F:iron ion binding"/>
    <property type="evidence" value="ECO:0007669"/>
    <property type="project" value="InterPro"/>
</dbReference>
<dbReference type="GO" id="GO:0022900">
    <property type="term" value="P:electron transport chain"/>
    <property type="evidence" value="ECO:0007669"/>
    <property type="project" value="InterPro"/>
</dbReference>
<dbReference type="InterPro" id="IPR010980">
    <property type="entry name" value="Cyt_c/b562"/>
</dbReference>
<sequence>MNGNRSFVQRFGWPLLSGILALMLAGVLALLLLPGRVAETPSSDGRMRLLLEPAERDYVLAEMRDLLAAVQVITEAGLDGDMERVAEHARRMGMGGVRNIPPEIRAGLLRKLPAEFRQLGFSVHQGMDAIALDAESLGDPEHSLRQLSNLMNTCIACHSGYTVMPPPTSP</sequence>
<dbReference type="EMBL" id="AP018052">
    <property type="protein sequence ID" value="BAZ93545.1"/>
    <property type="molecule type" value="Genomic_DNA"/>
</dbReference>
<organism evidence="1 2">
    <name type="scientific">Thiohalobacter thiocyanaticus</name>
    <dbReference type="NCBI Taxonomy" id="585455"/>
    <lineage>
        <taxon>Bacteria</taxon>
        <taxon>Pseudomonadati</taxon>
        <taxon>Pseudomonadota</taxon>
        <taxon>Gammaproteobacteria</taxon>
        <taxon>Thiohalobacterales</taxon>
        <taxon>Thiohalobacteraceae</taxon>
        <taxon>Thiohalobacter</taxon>
    </lineage>
</organism>
<keyword evidence="2" id="KW-1185">Reference proteome</keyword>
<dbReference type="GO" id="GO:0009055">
    <property type="term" value="F:electron transfer activity"/>
    <property type="evidence" value="ECO:0007669"/>
    <property type="project" value="InterPro"/>
</dbReference>
<reference evidence="1 2" key="1">
    <citation type="submission" date="2017-05" db="EMBL/GenBank/DDBJ databases">
        <title>Thiocyanate degradation by Thiohalobacter thiocyanaticus FOKN1.</title>
        <authorList>
            <person name="Oshiki M."/>
            <person name="Fukushima T."/>
            <person name="Kawano S."/>
            <person name="Nakagawa J."/>
        </authorList>
    </citation>
    <scope>NUCLEOTIDE SEQUENCE [LARGE SCALE GENOMIC DNA]</scope>
    <source>
        <strain evidence="1 2">FOKN1</strain>
    </source>
</reference>
<protein>
    <recommendedName>
        <fullName evidence="3">Cytochrome c</fullName>
    </recommendedName>
</protein>
<proteinExistence type="predicted"/>
<dbReference type="OrthoDB" id="1150802at2"/>
<evidence type="ECO:0008006" key="3">
    <source>
        <dbReference type="Google" id="ProtNLM"/>
    </source>
</evidence>
<evidence type="ECO:0000313" key="1">
    <source>
        <dbReference type="EMBL" id="BAZ93545.1"/>
    </source>
</evidence>
<dbReference type="SUPFAM" id="SSF47175">
    <property type="entry name" value="Cytochromes"/>
    <property type="match status" value="1"/>
</dbReference>
<evidence type="ECO:0000313" key="2">
    <source>
        <dbReference type="Proteomes" id="UP000218765"/>
    </source>
</evidence>
<dbReference type="RefSeq" id="WP_096365579.1">
    <property type="nucleotide sequence ID" value="NZ_AP018052.1"/>
</dbReference>
<name>A0A1Z4VPX3_9GAMM</name>